<sequence>MTFPEWSYRRTVNEWPNFCLFLSTHKSAAKVCACGHHSRHHSSGMSVISGVPLRPKLYVPYWILVSLFVAQAVAVCFTHCLTARLALCDTLFLVVALSSKGFECTENASGVLRSAALIAFEGLIFANFTHAAQMLVERHDEGVHLKGIYIGLTVLDVLIKLVLMYARVMPHIHVGFLSHILLHFSSTVATLLVAVLDYFMHDEGIILKADPAFTLVTSAMLAIIALPAFFRTMPPIFGDIPSNFRLEEFKAEINAKFCSAYCQHIHVYRRWPMDSFDAFLSVAYRCSTAEPNWEQKAQANIVRIQNEIRSVLVKAGARRVTVEPLITQETPSTHWQQCINDHCRMKSCC</sequence>
<accession>A0A914ZEN7</accession>
<organism evidence="2 3">
    <name type="scientific">Parascaris univalens</name>
    <name type="common">Nematode worm</name>
    <dbReference type="NCBI Taxonomy" id="6257"/>
    <lineage>
        <taxon>Eukaryota</taxon>
        <taxon>Metazoa</taxon>
        <taxon>Ecdysozoa</taxon>
        <taxon>Nematoda</taxon>
        <taxon>Chromadorea</taxon>
        <taxon>Rhabditida</taxon>
        <taxon>Spirurina</taxon>
        <taxon>Ascaridomorpha</taxon>
        <taxon>Ascaridoidea</taxon>
        <taxon>Ascarididae</taxon>
        <taxon>Parascaris</taxon>
    </lineage>
</organism>
<protein>
    <submittedName>
        <fullName evidence="3">Uncharacterized protein</fullName>
    </submittedName>
</protein>
<name>A0A914ZEN7_PARUN</name>
<evidence type="ECO:0000256" key="1">
    <source>
        <dbReference type="SAM" id="Phobius"/>
    </source>
</evidence>
<keyword evidence="1" id="KW-0472">Membrane</keyword>
<dbReference type="WBParaSite" id="PgB02X_g034_t03">
    <property type="protein sequence ID" value="PgB02X_g034_t03"/>
    <property type="gene ID" value="PgB02X_g034"/>
</dbReference>
<feature type="transmembrane region" description="Helical" evidence="1">
    <location>
        <begin position="59"/>
        <end position="78"/>
    </location>
</feature>
<keyword evidence="2" id="KW-1185">Reference proteome</keyword>
<feature type="transmembrane region" description="Helical" evidence="1">
    <location>
        <begin position="180"/>
        <end position="200"/>
    </location>
</feature>
<dbReference type="Proteomes" id="UP000887569">
    <property type="component" value="Unplaced"/>
</dbReference>
<keyword evidence="1" id="KW-1133">Transmembrane helix</keyword>
<evidence type="ECO:0000313" key="3">
    <source>
        <dbReference type="WBParaSite" id="PgB02X_g034_t03"/>
    </source>
</evidence>
<feature type="transmembrane region" description="Helical" evidence="1">
    <location>
        <begin position="212"/>
        <end position="230"/>
    </location>
</feature>
<feature type="transmembrane region" description="Helical" evidence="1">
    <location>
        <begin position="148"/>
        <end position="168"/>
    </location>
</feature>
<feature type="transmembrane region" description="Helical" evidence="1">
    <location>
        <begin position="114"/>
        <end position="136"/>
    </location>
</feature>
<evidence type="ECO:0000313" key="2">
    <source>
        <dbReference type="Proteomes" id="UP000887569"/>
    </source>
</evidence>
<proteinExistence type="predicted"/>
<keyword evidence="1" id="KW-0812">Transmembrane</keyword>
<dbReference type="AlphaFoldDB" id="A0A914ZEN7"/>
<reference evidence="3" key="1">
    <citation type="submission" date="2022-11" db="UniProtKB">
        <authorList>
            <consortium name="WormBaseParasite"/>
        </authorList>
    </citation>
    <scope>IDENTIFICATION</scope>
</reference>